<comment type="caution">
    <text evidence="1">The sequence shown here is derived from an EMBL/GenBank/DDBJ whole genome shotgun (WGS) entry which is preliminary data.</text>
</comment>
<proteinExistence type="predicted"/>
<dbReference type="AlphaFoldDB" id="A0A0F4QXW8"/>
<sequence length="452" mass="51212">MGLQVKGTGRNLLVGISSDFSHAHGGLLLSEAVEELIYSNFLKQIMPKGVAAVHAVISTPILISENEHTAQLAQAALLVREPIARLGHFMAAQDFAMSEPAKRTLTTERIRLARIYGQFKNTDSQHQAIHQLLETVIKNNCQQFAFAKIMQIAHGSSTPSNIGLDGRWLDLSTASFVPLNADHQLCPYQLPFSQEHLVISEAVKDIVYHINKFIDPHFSGEPYLTAIEVHMSHFLHFYTKKAFGLPTVHLKNPSISKSEQFLTIWLMQRIARADKLIFANPLNTHEVHKQLDELCDAYFGDSDLAAHFHQVSVATYQSKYQQHISYKAFLTWSFIKGFRYLYLATIFFRGAVKFTINRTLDFTSVIEEYLSVSQWAFSETNNGKVIIIKTYELEIIYDIRSQRYSMQSQGVDRASSDSLSDLPILEQSLKLSAIGFDLADYYKTLCQKLELL</sequence>
<organism evidence="1 2">
    <name type="scientific">Pseudoalteromonas rubra</name>
    <dbReference type="NCBI Taxonomy" id="43658"/>
    <lineage>
        <taxon>Bacteria</taxon>
        <taxon>Pseudomonadati</taxon>
        <taxon>Pseudomonadota</taxon>
        <taxon>Gammaproteobacteria</taxon>
        <taxon>Alteromonadales</taxon>
        <taxon>Pseudoalteromonadaceae</taxon>
        <taxon>Pseudoalteromonas</taxon>
    </lineage>
</organism>
<dbReference type="EMBL" id="JXYA01000010">
    <property type="protein sequence ID" value="KJZ11427.1"/>
    <property type="molecule type" value="Genomic_DNA"/>
</dbReference>
<keyword evidence="2" id="KW-1185">Reference proteome</keyword>
<evidence type="ECO:0000313" key="2">
    <source>
        <dbReference type="Proteomes" id="UP000033452"/>
    </source>
</evidence>
<protein>
    <submittedName>
        <fullName evidence="1">Uncharacterized protein</fullName>
    </submittedName>
</protein>
<gene>
    <name evidence="1" type="ORF">TW77_05990</name>
</gene>
<evidence type="ECO:0000313" key="1">
    <source>
        <dbReference type="EMBL" id="KJZ11427.1"/>
    </source>
</evidence>
<reference evidence="1 2" key="1">
    <citation type="journal article" date="2015" name="BMC Genomics">
        <title>Genome mining reveals unlocked bioactive potential of marine Gram-negative bacteria.</title>
        <authorList>
            <person name="Machado H."/>
            <person name="Sonnenschein E.C."/>
            <person name="Melchiorsen J."/>
            <person name="Gram L."/>
        </authorList>
    </citation>
    <scope>NUCLEOTIDE SEQUENCE [LARGE SCALE GENOMIC DNA]</scope>
    <source>
        <strain evidence="1 2">S2471</strain>
    </source>
</reference>
<dbReference type="PATRIC" id="fig|43658.5.peg.1254"/>
<accession>A0A0F4QXW8</accession>
<dbReference type="Proteomes" id="UP000033452">
    <property type="component" value="Unassembled WGS sequence"/>
</dbReference>
<name>A0A0F4QXW8_9GAMM</name>